<keyword evidence="6 7" id="KW-0472">Membrane</keyword>
<keyword evidence="2 7" id="KW-0813">Transport</keyword>
<feature type="transmembrane region" description="Helical" evidence="7">
    <location>
        <begin position="275"/>
        <end position="301"/>
    </location>
</feature>
<feature type="transmembrane region" description="Helical" evidence="7">
    <location>
        <begin position="175"/>
        <end position="200"/>
    </location>
</feature>
<dbReference type="Proteomes" id="UP000247476">
    <property type="component" value="Unassembled WGS sequence"/>
</dbReference>
<dbReference type="AlphaFoldDB" id="A0A2V5K2G0"/>
<proteinExistence type="inferred from homology"/>
<keyword evidence="10" id="KW-1185">Reference proteome</keyword>
<accession>A0A2V5K2G0</accession>
<evidence type="ECO:0000313" key="10">
    <source>
        <dbReference type="Proteomes" id="UP000247476"/>
    </source>
</evidence>
<dbReference type="GO" id="GO:0005886">
    <property type="term" value="C:plasma membrane"/>
    <property type="evidence" value="ECO:0007669"/>
    <property type="project" value="UniProtKB-SubCell"/>
</dbReference>
<organism evidence="9 10">
    <name type="scientific">Paenibacillus flagellatus</name>
    <dbReference type="NCBI Taxonomy" id="2211139"/>
    <lineage>
        <taxon>Bacteria</taxon>
        <taxon>Bacillati</taxon>
        <taxon>Bacillota</taxon>
        <taxon>Bacilli</taxon>
        <taxon>Bacillales</taxon>
        <taxon>Paenibacillaceae</taxon>
        <taxon>Paenibacillus</taxon>
    </lineage>
</organism>
<dbReference type="InterPro" id="IPR000515">
    <property type="entry name" value="MetI-like"/>
</dbReference>
<dbReference type="CDD" id="cd06261">
    <property type="entry name" value="TM_PBP2"/>
    <property type="match status" value="1"/>
</dbReference>
<evidence type="ECO:0000256" key="2">
    <source>
        <dbReference type="ARBA" id="ARBA00022448"/>
    </source>
</evidence>
<dbReference type="PROSITE" id="PS50928">
    <property type="entry name" value="ABC_TM1"/>
    <property type="match status" value="1"/>
</dbReference>
<feature type="transmembrane region" description="Helical" evidence="7">
    <location>
        <begin position="234"/>
        <end position="255"/>
    </location>
</feature>
<evidence type="ECO:0000256" key="6">
    <source>
        <dbReference type="ARBA" id="ARBA00023136"/>
    </source>
</evidence>
<evidence type="ECO:0000313" key="9">
    <source>
        <dbReference type="EMBL" id="PYI53455.1"/>
    </source>
</evidence>
<comment type="similarity">
    <text evidence="7">Belongs to the binding-protein-dependent transport system permease family.</text>
</comment>
<dbReference type="InterPro" id="IPR035906">
    <property type="entry name" value="MetI-like_sf"/>
</dbReference>
<dbReference type="Gene3D" id="1.10.3720.10">
    <property type="entry name" value="MetI-like"/>
    <property type="match status" value="1"/>
</dbReference>
<comment type="subcellular location">
    <subcellularLocation>
        <location evidence="1 7">Cell membrane</location>
        <topology evidence="1 7">Multi-pass membrane protein</topology>
    </subcellularLocation>
</comment>
<gene>
    <name evidence="9" type="ORF">DLM86_16920</name>
</gene>
<reference evidence="9 10" key="1">
    <citation type="submission" date="2018-05" db="EMBL/GenBank/DDBJ databases">
        <title>Paenibacillus flagellatus sp. nov., isolated from selenium mineral soil.</title>
        <authorList>
            <person name="Dai X."/>
        </authorList>
    </citation>
    <scope>NUCLEOTIDE SEQUENCE [LARGE SCALE GENOMIC DNA]</scope>
    <source>
        <strain evidence="9 10">DXL2</strain>
    </source>
</reference>
<sequence>MARRTKPRSPTEPSEEGTPMEKLWNLKFRRELSGWLFVLPMLLFFLAFVVYPILASIRSSLYSFNYVDYTFAGLDNYKQLLGDSLFWKAVWNTVVFVLYLVPSITVIALLLSVIIQLYPKKMQSFFKAAFYVPGVTSIVSLAMVWEYIYNNQFGMGNYVLKLLGLPSVNFLGSEYVYPSLTLILITISLGSAIVVFTAALNGIPRDLYESASLDGAPPTKVFFHITLPMLKPSVLYVVVTSTIASFQVFAIILLMTGGGPAYKTTTILMLIYREAFVNMNFGIANAMGIMLCLLICLIAFVQFKLLKSDVEY</sequence>
<dbReference type="InterPro" id="IPR051393">
    <property type="entry name" value="ABC_transporter_permease"/>
</dbReference>
<evidence type="ECO:0000256" key="1">
    <source>
        <dbReference type="ARBA" id="ARBA00004651"/>
    </source>
</evidence>
<dbReference type="PANTHER" id="PTHR30193:SF37">
    <property type="entry name" value="INNER MEMBRANE ABC TRANSPORTER PERMEASE PROTEIN YCJO"/>
    <property type="match status" value="1"/>
</dbReference>
<keyword evidence="3" id="KW-1003">Cell membrane</keyword>
<keyword evidence="4 7" id="KW-0812">Transmembrane</keyword>
<evidence type="ECO:0000259" key="8">
    <source>
        <dbReference type="PROSITE" id="PS50928"/>
    </source>
</evidence>
<evidence type="ECO:0000256" key="7">
    <source>
        <dbReference type="RuleBase" id="RU363032"/>
    </source>
</evidence>
<feature type="transmembrane region" description="Helical" evidence="7">
    <location>
        <begin position="96"/>
        <end position="118"/>
    </location>
</feature>
<feature type="transmembrane region" description="Helical" evidence="7">
    <location>
        <begin position="32"/>
        <end position="54"/>
    </location>
</feature>
<evidence type="ECO:0000256" key="4">
    <source>
        <dbReference type="ARBA" id="ARBA00022692"/>
    </source>
</evidence>
<keyword evidence="5 7" id="KW-1133">Transmembrane helix</keyword>
<feature type="transmembrane region" description="Helical" evidence="7">
    <location>
        <begin position="130"/>
        <end position="148"/>
    </location>
</feature>
<evidence type="ECO:0000256" key="5">
    <source>
        <dbReference type="ARBA" id="ARBA00022989"/>
    </source>
</evidence>
<dbReference type="EMBL" id="QJVJ01000007">
    <property type="protein sequence ID" value="PYI53455.1"/>
    <property type="molecule type" value="Genomic_DNA"/>
</dbReference>
<name>A0A2V5K2G0_9BACL</name>
<dbReference type="PANTHER" id="PTHR30193">
    <property type="entry name" value="ABC TRANSPORTER PERMEASE PROTEIN"/>
    <property type="match status" value="1"/>
</dbReference>
<dbReference type="GO" id="GO:0055085">
    <property type="term" value="P:transmembrane transport"/>
    <property type="evidence" value="ECO:0007669"/>
    <property type="project" value="InterPro"/>
</dbReference>
<feature type="domain" description="ABC transmembrane type-1" evidence="8">
    <location>
        <begin position="90"/>
        <end position="302"/>
    </location>
</feature>
<dbReference type="SUPFAM" id="SSF161098">
    <property type="entry name" value="MetI-like"/>
    <property type="match status" value="1"/>
</dbReference>
<comment type="caution">
    <text evidence="9">The sequence shown here is derived from an EMBL/GenBank/DDBJ whole genome shotgun (WGS) entry which is preliminary data.</text>
</comment>
<evidence type="ECO:0000256" key="3">
    <source>
        <dbReference type="ARBA" id="ARBA00022475"/>
    </source>
</evidence>
<protein>
    <recommendedName>
        <fullName evidence="8">ABC transmembrane type-1 domain-containing protein</fullName>
    </recommendedName>
</protein>
<dbReference type="Pfam" id="PF00528">
    <property type="entry name" value="BPD_transp_1"/>
    <property type="match status" value="1"/>
</dbReference>